<name>A0A4Q1BQ89_TREME</name>
<feature type="region of interest" description="Disordered" evidence="1">
    <location>
        <begin position="125"/>
        <end position="178"/>
    </location>
</feature>
<accession>A0A4Q1BQ89</accession>
<sequence>MVSFLHLQMGAMPNNPNLQLETYLWGRIARFVNSHLDRVESGDAIDVTNVEYARAFKVVRTFTLRHHERALPRISEVATRWLTLSIKRCVAIRALREGQARLTTLSPIDHLEEEDFTQLRIFEEGVFGEDSGEPRENEPGEGEGDEGEPGENEDGEGEGEEGGGNGEEEDQSGPTWNSEDKDVIALHQGLTICTCPKGGNPGERSEEDGVASSSNRLTACNRFRLEKSKTVSDLVEWTERVSAVPDEELVVDSNSSDGTSSDHRTFSRTNILAAIIRLSS</sequence>
<dbReference type="EMBL" id="SDIL01000022">
    <property type="protein sequence ID" value="RXK40095.1"/>
    <property type="molecule type" value="Genomic_DNA"/>
</dbReference>
<reference evidence="2 3" key="1">
    <citation type="submission" date="2016-06" db="EMBL/GenBank/DDBJ databases">
        <title>Evolution of pathogenesis and genome organization in the Tremellales.</title>
        <authorList>
            <person name="Cuomo C."/>
            <person name="Litvintseva A."/>
            <person name="Heitman J."/>
            <person name="Chen Y."/>
            <person name="Sun S."/>
            <person name="Springer D."/>
            <person name="Dromer F."/>
            <person name="Young S."/>
            <person name="Zeng Q."/>
            <person name="Chapman S."/>
            <person name="Gujja S."/>
            <person name="Saif S."/>
            <person name="Birren B."/>
        </authorList>
    </citation>
    <scope>NUCLEOTIDE SEQUENCE [LARGE SCALE GENOMIC DNA]</scope>
    <source>
        <strain evidence="2 3">ATCC 28783</strain>
    </source>
</reference>
<dbReference type="Proteomes" id="UP000289152">
    <property type="component" value="Unassembled WGS sequence"/>
</dbReference>
<dbReference type="InParanoid" id="A0A4Q1BQ89"/>
<comment type="caution">
    <text evidence="2">The sequence shown here is derived from an EMBL/GenBank/DDBJ whole genome shotgun (WGS) entry which is preliminary data.</text>
</comment>
<proteinExistence type="predicted"/>
<gene>
    <name evidence="2" type="ORF">M231_02552</name>
</gene>
<keyword evidence="3" id="KW-1185">Reference proteome</keyword>
<organism evidence="2 3">
    <name type="scientific">Tremella mesenterica</name>
    <name type="common">Jelly fungus</name>
    <dbReference type="NCBI Taxonomy" id="5217"/>
    <lineage>
        <taxon>Eukaryota</taxon>
        <taxon>Fungi</taxon>
        <taxon>Dikarya</taxon>
        <taxon>Basidiomycota</taxon>
        <taxon>Agaricomycotina</taxon>
        <taxon>Tremellomycetes</taxon>
        <taxon>Tremellales</taxon>
        <taxon>Tremellaceae</taxon>
        <taxon>Tremella</taxon>
    </lineage>
</organism>
<evidence type="ECO:0000313" key="3">
    <source>
        <dbReference type="Proteomes" id="UP000289152"/>
    </source>
</evidence>
<evidence type="ECO:0000256" key="1">
    <source>
        <dbReference type="SAM" id="MobiDB-lite"/>
    </source>
</evidence>
<feature type="compositionally biased region" description="Acidic residues" evidence="1">
    <location>
        <begin position="139"/>
        <end position="171"/>
    </location>
</feature>
<dbReference type="AlphaFoldDB" id="A0A4Q1BQ89"/>
<evidence type="ECO:0000313" key="2">
    <source>
        <dbReference type="EMBL" id="RXK40095.1"/>
    </source>
</evidence>
<protein>
    <submittedName>
        <fullName evidence="2">Uncharacterized protein</fullName>
    </submittedName>
</protein>